<dbReference type="AlphaFoldDB" id="A0A1L7WRZ4"/>
<feature type="compositionally biased region" description="Acidic residues" evidence="2">
    <location>
        <begin position="778"/>
        <end position="788"/>
    </location>
</feature>
<dbReference type="PROSITE" id="PS50088">
    <property type="entry name" value="ANK_REPEAT"/>
    <property type="match status" value="1"/>
</dbReference>
<feature type="compositionally biased region" description="Low complexity" evidence="2">
    <location>
        <begin position="767"/>
        <end position="777"/>
    </location>
</feature>
<dbReference type="Pfam" id="PF12796">
    <property type="entry name" value="Ank_2"/>
    <property type="match status" value="1"/>
</dbReference>
<dbReference type="InterPro" id="IPR036770">
    <property type="entry name" value="Ankyrin_rpt-contain_sf"/>
</dbReference>
<dbReference type="Gene3D" id="1.25.40.20">
    <property type="entry name" value="Ankyrin repeat-containing domain"/>
    <property type="match status" value="1"/>
</dbReference>
<dbReference type="InterPro" id="IPR002110">
    <property type="entry name" value="Ankyrin_rpt"/>
</dbReference>
<keyword evidence="5" id="KW-1185">Reference proteome</keyword>
<evidence type="ECO:0000256" key="2">
    <source>
        <dbReference type="SAM" id="MobiDB-lite"/>
    </source>
</evidence>
<evidence type="ECO:0000259" key="3">
    <source>
        <dbReference type="PROSITE" id="PS50175"/>
    </source>
</evidence>
<evidence type="ECO:0000313" key="5">
    <source>
        <dbReference type="Proteomes" id="UP000184330"/>
    </source>
</evidence>
<keyword evidence="1" id="KW-0040">ANK repeat</keyword>
<dbReference type="GO" id="GO:0004190">
    <property type="term" value="F:aspartic-type endopeptidase activity"/>
    <property type="evidence" value="ECO:0007669"/>
    <property type="project" value="InterPro"/>
</dbReference>
<dbReference type="OrthoDB" id="539213at2759"/>
<reference evidence="4 5" key="1">
    <citation type="submission" date="2016-03" db="EMBL/GenBank/DDBJ databases">
        <authorList>
            <person name="Ploux O."/>
        </authorList>
    </citation>
    <scope>NUCLEOTIDE SEQUENCE [LARGE SCALE GENOMIC DNA]</scope>
    <source>
        <strain evidence="4 5">UAMH 11012</strain>
    </source>
</reference>
<evidence type="ECO:0000313" key="4">
    <source>
        <dbReference type="EMBL" id="CZR55543.1"/>
    </source>
</evidence>
<dbReference type="GO" id="GO:0006508">
    <property type="term" value="P:proteolysis"/>
    <property type="evidence" value="ECO:0007669"/>
    <property type="project" value="InterPro"/>
</dbReference>
<accession>A0A1L7WRZ4</accession>
<evidence type="ECO:0000256" key="1">
    <source>
        <dbReference type="PROSITE-ProRule" id="PRU00023"/>
    </source>
</evidence>
<dbReference type="STRING" id="576137.A0A1L7WRZ4"/>
<dbReference type="InterPro" id="IPR031348">
    <property type="entry name" value="PigL_N"/>
</dbReference>
<feature type="region of interest" description="Disordered" evidence="2">
    <location>
        <begin position="721"/>
        <end position="752"/>
    </location>
</feature>
<gene>
    <name evidence="4" type="ORF">PAC_05431</name>
</gene>
<proteinExistence type="predicted"/>
<dbReference type="PROSITE" id="PS50175">
    <property type="entry name" value="ASP_PROT_RETROV"/>
    <property type="match status" value="1"/>
</dbReference>
<dbReference type="SMART" id="SM00248">
    <property type="entry name" value="ANK"/>
    <property type="match status" value="2"/>
</dbReference>
<feature type="repeat" description="ANK" evidence="1">
    <location>
        <begin position="378"/>
        <end position="410"/>
    </location>
</feature>
<name>A0A1L7WRZ4_9HELO</name>
<dbReference type="InterPro" id="IPR001995">
    <property type="entry name" value="Peptidase_A2_cat"/>
</dbReference>
<dbReference type="Proteomes" id="UP000184330">
    <property type="component" value="Unassembled WGS sequence"/>
</dbReference>
<sequence length="794" mass="90079">MDGLSGAASVISVVSLAIQLAGSVKKLLNFWESVQNAPDNVKAVTKGLRVLSVVLDNIEAHQKFHGEDQTTTELLDSCRDHVTALTNLIQDFEPGFASQSRSTRQWIALKAVFKKEQIQKFQHLIQETKITLIMAQQNLTMEIFRKGHGSYEQEVSIINEGIKNLQLYRDPQISTTTTTESSFTEHLAILQSKINIDTTRIAESIKNPIYRAGFEMGTTAAFRQVLEGAREVREIRQGSSPTNVHPEDNDFKAIPPIRRVRNLTKRYNTTNENLFCRIYFDLNVYHIYTSESSNDLFTIEYNSYYRIRPSWWLMKLGLKHELELSIKKTACGWQQKIRVFYPVPDDSLIFDFIRAGDIQGVQSLLYDRKASVWDTNTRGETPLHIAARSCNAELCKLLLHTGADATVISNRDLFPRYPDTPLAACIYNMNNAKPRMALATLHILRESWDMTEEISAHLLERLAETVGVVVPAQGYEAVLTSTFDFLLPEIKTYLKPAQVHDILWFSSDIGPTGRGKETTRYLFRLLRDFINAPDDYGYTVLHKTVAACVESTIGLMANGANLHVSGENYEYTYRLETPTSLAIRSSPAFFAWKRALRVADIDLTHFIQEEMKTGVLGELGWSSSALLELFNLEFEPYELNYSEWCVECGVVLGLTCMVELQWLDRIEEIRLRHTQAYGIFSKTSAMNSVEDFLDTGQPVDNCQSQNDKDAELPDEAMEDNVDVCSSRDGHSAASKTKDGENSQYEEMSEDDLSEPDLLCWHCWYSMSRSSDSSQGEDSYQDGEEEDDSPFLFSI</sequence>
<protein>
    <recommendedName>
        <fullName evidence="3">Peptidase A2 domain-containing protein</fullName>
    </recommendedName>
</protein>
<dbReference type="EMBL" id="FJOG01000006">
    <property type="protein sequence ID" value="CZR55543.1"/>
    <property type="molecule type" value="Genomic_DNA"/>
</dbReference>
<dbReference type="PROSITE" id="PS50297">
    <property type="entry name" value="ANK_REP_REGION"/>
    <property type="match status" value="1"/>
</dbReference>
<organism evidence="4 5">
    <name type="scientific">Phialocephala subalpina</name>
    <dbReference type="NCBI Taxonomy" id="576137"/>
    <lineage>
        <taxon>Eukaryota</taxon>
        <taxon>Fungi</taxon>
        <taxon>Dikarya</taxon>
        <taxon>Ascomycota</taxon>
        <taxon>Pezizomycotina</taxon>
        <taxon>Leotiomycetes</taxon>
        <taxon>Helotiales</taxon>
        <taxon>Mollisiaceae</taxon>
        <taxon>Phialocephala</taxon>
        <taxon>Phialocephala fortinii species complex</taxon>
    </lineage>
</organism>
<dbReference type="SUPFAM" id="SSF48403">
    <property type="entry name" value="Ankyrin repeat"/>
    <property type="match status" value="1"/>
</dbReference>
<dbReference type="Pfam" id="PF17111">
    <property type="entry name" value="PigL_N"/>
    <property type="match status" value="1"/>
</dbReference>
<feature type="compositionally biased region" description="Basic and acidic residues" evidence="2">
    <location>
        <begin position="725"/>
        <end position="740"/>
    </location>
</feature>
<feature type="domain" description="Peptidase A2" evidence="3">
    <location>
        <begin position="395"/>
        <end position="418"/>
    </location>
</feature>
<feature type="region of interest" description="Disordered" evidence="2">
    <location>
        <begin position="767"/>
        <end position="794"/>
    </location>
</feature>